<dbReference type="EMBL" id="JANIAM010000018">
    <property type="protein sequence ID" value="MDD2114224.1"/>
    <property type="molecule type" value="Genomic_DNA"/>
</dbReference>
<dbReference type="AlphaFoldDB" id="A0A9X4DCP3"/>
<sequence length="358" mass="39652">MPTENRSSNTEMVSDKLPPCADDVFKNGVSACLVGDVPKHAAETICQSLSAVTGWKIDWHYFGGRTHIKALAPAPQPHPEPIAWMVGTAFWWTKEEAERDAAATGLPIVGLGPMAGAVPAEKYQGDPVGWQVRSKTNRPESQWTPWKECCEMTRAMHSHEVGRFNQFGIMREIRPVFASAANPGEIERCEARLHEVASLCASVEQERDTLRAQMAERDALLVDIRLGGLDDERCARVDLLLSSGAYANAINKHPLLRTSSDNAAIEVFLSASAEPTNDLCAEGAHEFVPFRSDCVKCGEPYSAEPSAQVERDERAEFLAWANEKYEVVEGYELNESQRDVVENWEGWQARAALERKPS</sequence>
<gene>
    <name evidence="1" type="ORF">NP554_20805</name>
</gene>
<accession>A0A9X4DCP3</accession>
<name>A0A9X4DCP3_9PSED</name>
<proteinExistence type="predicted"/>
<dbReference type="Proteomes" id="UP001150728">
    <property type="component" value="Unassembled WGS sequence"/>
</dbReference>
<protein>
    <submittedName>
        <fullName evidence="1">Uncharacterized protein</fullName>
    </submittedName>
</protein>
<evidence type="ECO:0000313" key="2">
    <source>
        <dbReference type="Proteomes" id="UP001150728"/>
    </source>
</evidence>
<comment type="caution">
    <text evidence="1">The sequence shown here is derived from an EMBL/GenBank/DDBJ whole genome shotgun (WGS) entry which is preliminary data.</text>
</comment>
<reference evidence="1" key="1">
    <citation type="submission" date="2022-07" db="EMBL/GenBank/DDBJ databases">
        <title>Multi-strain Analysis of Pseudomonas putida Reveals Metabolic and Genetic Diversity.</title>
        <authorList>
            <person name="Monk J.M."/>
        </authorList>
    </citation>
    <scope>NUCLEOTIDE SEQUENCE</scope>
    <source>
        <strain evidence="1">17633</strain>
    </source>
</reference>
<organism evidence="1 2">
    <name type="scientific">Pseudomonas asiatica</name>
    <dbReference type="NCBI Taxonomy" id="2219225"/>
    <lineage>
        <taxon>Bacteria</taxon>
        <taxon>Pseudomonadati</taxon>
        <taxon>Pseudomonadota</taxon>
        <taxon>Gammaproteobacteria</taxon>
        <taxon>Pseudomonadales</taxon>
        <taxon>Pseudomonadaceae</taxon>
        <taxon>Pseudomonas</taxon>
    </lineage>
</organism>
<dbReference type="RefSeq" id="WP_274120669.1">
    <property type="nucleotide sequence ID" value="NZ_JANIAM010000018.1"/>
</dbReference>
<evidence type="ECO:0000313" key="1">
    <source>
        <dbReference type="EMBL" id="MDD2114224.1"/>
    </source>
</evidence>